<dbReference type="Proteomes" id="UP001596039">
    <property type="component" value="Unassembled WGS sequence"/>
</dbReference>
<dbReference type="EC" id="4.1.3.17" evidence="5"/>
<comment type="cofactor">
    <cofactor evidence="2">
        <name>a divalent metal cation</name>
        <dbReference type="ChEBI" id="CHEBI:60240"/>
    </cofactor>
</comment>
<organism evidence="13 14">
    <name type="scientific">Lysinimonas soli</name>
    <dbReference type="NCBI Taxonomy" id="1074233"/>
    <lineage>
        <taxon>Bacteria</taxon>
        <taxon>Bacillati</taxon>
        <taxon>Actinomycetota</taxon>
        <taxon>Actinomycetes</taxon>
        <taxon>Micrococcales</taxon>
        <taxon>Microbacteriaceae</taxon>
        <taxon>Lysinimonas</taxon>
    </lineage>
</organism>
<comment type="subunit">
    <text evidence="4">Homotrimer.</text>
</comment>
<comment type="function">
    <text evidence="8">Catalyzes the aldol cleavage of 4-hydroxy-4-methyl-2-oxoglutarate (HMG) into 2 molecules of pyruvate. Also contains a secondary oxaloacetate (OAA) decarboxylase activity due to the common pyruvate enolate transition state formed following C-C bond cleavage in the retro-aldol and decarboxylation reactions.</text>
</comment>
<evidence type="ECO:0000256" key="3">
    <source>
        <dbReference type="ARBA" id="ARBA00008621"/>
    </source>
</evidence>
<dbReference type="InterPro" id="IPR005493">
    <property type="entry name" value="RraA/RraA-like"/>
</dbReference>
<comment type="similarity">
    <text evidence="3">Belongs to the class II aldolase/RraA-like family.</text>
</comment>
<dbReference type="EMBL" id="JBHSMG010000002">
    <property type="protein sequence ID" value="MFC5502400.1"/>
    <property type="molecule type" value="Genomic_DNA"/>
</dbReference>
<evidence type="ECO:0000256" key="1">
    <source>
        <dbReference type="ARBA" id="ARBA00001342"/>
    </source>
</evidence>
<reference evidence="14" key="1">
    <citation type="journal article" date="2019" name="Int. J. Syst. Evol. Microbiol.">
        <title>The Global Catalogue of Microorganisms (GCM) 10K type strain sequencing project: providing services to taxonomists for standard genome sequencing and annotation.</title>
        <authorList>
            <consortium name="The Broad Institute Genomics Platform"/>
            <consortium name="The Broad Institute Genome Sequencing Center for Infectious Disease"/>
            <person name="Wu L."/>
            <person name="Ma J."/>
        </authorList>
    </citation>
    <scope>NUCLEOTIDE SEQUENCE [LARGE SCALE GENOMIC DNA]</scope>
    <source>
        <strain evidence="14">CGMCC 4.6997</strain>
    </source>
</reference>
<evidence type="ECO:0000313" key="13">
    <source>
        <dbReference type="EMBL" id="MFC5502400.1"/>
    </source>
</evidence>
<evidence type="ECO:0000256" key="8">
    <source>
        <dbReference type="ARBA" id="ARBA00025046"/>
    </source>
</evidence>
<accession>A0ABW0NPC3</accession>
<evidence type="ECO:0000313" key="14">
    <source>
        <dbReference type="Proteomes" id="UP001596039"/>
    </source>
</evidence>
<comment type="catalytic activity">
    <reaction evidence="12">
        <text>oxaloacetate + H(+) = pyruvate + CO2</text>
        <dbReference type="Rhea" id="RHEA:15641"/>
        <dbReference type="ChEBI" id="CHEBI:15361"/>
        <dbReference type="ChEBI" id="CHEBI:15378"/>
        <dbReference type="ChEBI" id="CHEBI:16452"/>
        <dbReference type="ChEBI" id="CHEBI:16526"/>
        <dbReference type="EC" id="4.1.1.112"/>
    </reaction>
</comment>
<evidence type="ECO:0000256" key="5">
    <source>
        <dbReference type="ARBA" id="ARBA00012213"/>
    </source>
</evidence>
<sequence length="218" mass="22998">MSVFEQQAGDERLTSAMLSDALDECGLRGQVLDARLAPVVPGSRSFGRAATAHFAASEADEPDDPYAAAIDFISGVQRGELVVIATAQSNASAFWGELFSAAAIGAGAVGVVTDGNLRDTPKIAGLGFPAFSRSRRPIDYRRRMAITEVRGAVTIGGVRIANGDLVLADDDGVVVVPRAREAEVLAAARRRAAEESVVLAELLAGETLRAVWDRHRIL</sequence>
<comment type="caution">
    <text evidence="13">The sequence shown here is derived from an EMBL/GenBank/DDBJ whole genome shotgun (WGS) entry which is preliminary data.</text>
</comment>
<evidence type="ECO:0000256" key="11">
    <source>
        <dbReference type="ARBA" id="ARBA00032305"/>
    </source>
</evidence>
<dbReference type="Pfam" id="PF03737">
    <property type="entry name" value="RraA-like"/>
    <property type="match status" value="1"/>
</dbReference>
<name>A0ABW0NPC3_9MICO</name>
<dbReference type="InterPro" id="IPR036704">
    <property type="entry name" value="RraA/RraA-like_sf"/>
</dbReference>
<dbReference type="Gene3D" id="3.50.30.40">
    <property type="entry name" value="Ribonuclease E inhibitor RraA/RraA-like"/>
    <property type="match status" value="1"/>
</dbReference>
<dbReference type="EC" id="4.1.1.112" evidence="6"/>
<dbReference type="CDD" id="cd16841">
    <property type="entry name" value="RraA_family"/>
    <property type="match status" value="1"/>
</dbReference>
<evidence type="ECO:0000256" key="4">
    <source>
        <dbReference type="ARBA" id="ARBA00011233"/>
    </source>
</evidence>
<proteinExistence type="inferred from homology"/>
<evidence type="ECO:0000256" key="12">
    <source>
        <dbReference type="ARBA" id="ARBA00047973"/>
    </source>
</evidence>
<keyword evidence="14" id="KW-1185">Reference proteome</keyword>
<evidence type="ECO:0000256" key="10">
    <source>
        <dbReference type="ARBA" id="ARBA00030169"/>
    </source>
</evidence>
<dbReference type="PANTHER" id="PTHR33254:SF4">
    <property type="entry name" value="4-HYDROXY-4-METHYL-2-OXOGLUTARATE ALDOLASE 3-RELATED"/>
    <property type="match status" value="1"/>
</dbReference>
<protein>
    <recommendedName>
        <fullName evidence="7">Putative 4-hydroxy-4-methyl-2-oxoglutarate aldolase</fullName>
        <ecNumber evidence="6">4.1.1.112</ecNumber>
        <ecNumber evidence="5">4.1.3.17</ecNumber>
    </recommendedName>
    <alternativeName>
        <fullName evidence="11">Oxaloacetate decarboxylase</fullName>
    </alternativeName>
    <alternativeName>
        <fullName evidence="9">Regulator of ribonuclease activity homolog</fullName>
    </alternativeName>
    <alternativeName>
        <fullName evidence="10">RraA-like protein</fullName>
    </alternativeName>
</protein>
<dbReference type="PANTHER" id="PTHR33254">
    <property type="entry name" value="4-HYDROXY-4-METHYL-2-OXOGLUTARATE ALDOLASE 3-RELATED"/>
    <property type="match status" value="1"/>
</dbReference>
<evidence type="ECO:0000256" key="9">
    <source>
        <dbReference type="ARBA" id="ARBA00029596"/>
    </source>
</evidence>
<dbReference type="SUPFAM" id="SSF89562">
    <property type="entry name" value="RraA-like"/>
    <property type="match status" value="1"/>
</dbReference>
<dbReference type="RefSeq" id="WP_386740095.1">
    <property type="nucleotide sequence ID" value="NZ_JBHSMG010000002.1"/>
</dbReference>
<evidence type="ECO:0000256" key="2">
    <source>
        <dbReference type="ARBA" id="ARBA00001968"/>
    </source>
</evidence>
<gene>
    <name evidence="13" type="ORF">ACFPJ4_09130</name>
</gene>
<evidence type="ECO:0000256" key="6">
    <source>
        <dbReference type="ARBA" id="ARBA00012947"/>
    </source>
</evidence>
<evidence type="ECO:0000256" key="7">
    <source>
        <dbReference type="ARBA" id="ARBA00016549"/>
    </source>
</evidence>
<comment type="catalytic activity">
    <reaction evidence="1">
        <text>4-hydroxy-4-methyl-2-oxoglutarate = 2 pyruvate</text>
        <dbReference type="Rhea" id="RHEA:22748"/>
        <dbReference type="ChEBI" id="CHEBI:15361"/>
        <dbReference type="ChEBI" id="CHEBI:58276"/>
        <dbReference type="EC" id="4.1.3.17"/>
    </reaction>
</comment>